<gene>
    <name evidence="1" type="ORF">S01H1_24025</name>
</gene>
<organism evidence="1">
    <name type="scientific">marine sediment metagenome</name>
    <dbReference type="NCBI Taxonomy" id="412755"/>
    <lineage>
        <taxon>unclassified sequences</taxon>
        <taxon>metagenomes</taxon>
        <taxon>ecological metagenomes</taxon>
    </lineage>
</organism>
<name>X0TA43_9ZZZZ</name>
<reference evidence="1" key="1">
    <citation type="journal article" date="2014" name="Front. Microbiol.">
        <title>High frequency of phylogenetically diverse reductive dehalogenase-homologous genes in deep subseafloor sedimentary metagenomes.</title>
        <authorList>
            <person name="Kawai M."/>
            <person name="Futagami T."/>
            <person name="Toyoda A."/>
            <person name="Takaki Y."/>
            <person name="Nishi S."/>
            <person name="Hori S."/>
            <person name="Arai W."/>
            <person name="Tsubouchi T."/>
            <person name="Morono Y."/>
            <person name="Uchiyama I."/>
            <person name="Ito T."/>
            <person name="Fujiyama A."/>
            <person name="Inagaki F."/>
            <person name="Takami H."/>
        </authorList>
    </citation>
    <scope>NUCLEOTIDE SEQUENCE</scope>
    <source>
        <strain evidence="1">Expedition CK06-06</strain>
    </source>
</reference>
<proteinExistence type="predicted"/>
<protein>
    <submittedName>
        <fullName evidence="1">Uncharacterized protein</fullName>
    </submittedName>
</protein>
<comment type="caution">
    <text evidence="1">The sequence shown here is derived from an EMBL/GenBank/DDBJ whole genome shotgun (WGS) entry which is preliminary data.</text>
</comment>
<evidence type="ECO:0000313" key="1">
    <source>
        <dbReference type="EMBL" id="GAF90069.1"/>
    </source>
</evidence>
<dbReference type="EMBL" id="BARS01014106">
    <property type="protein sequence ID" value="GAF90069.1"/>
    <property type="molecule type" value="Genomic_DNA"/>
</dbReference>
<feature type="non-terminal residue" evidence="1">
    <location>
        <position position="1"/>
    </location>
</feature>
<dbReference type="AlphaFoldDB" id="X0TA43"/>
<accession>X0TA43</accession>
<sequence>NALHVFSQEDAFHFLFSFPVLKHTQWPTQSASLD</sequence>